<keyword evidence="13 15" id="KW-0472">Membrane</keyword>
<evidence type="ECO:0000256" key="4">
    <source>
        <dbReference type="ARBA" id="ARBA00022670"/>
    </source>
</evidence>
<dbReference type="GO" id="GO:0005886">
    <property type="term" value="C:plasma membrane"/>
    <property type="evidence" value="ECO:0007669"/>
    <property type="project" value="UniProtKB-SubCell"/>
</dbReference>
<keyword evidence="6 15" id="KW-0479">Metal-binding</keyword>
<evidence type="ECO:0000256" key="6">
    <source>
        <dbReference type="ARBA" id="ARBA00022723"/>
    </source>
</evidence>
<evidence type="ECO:0000256" key="2">
    <source>
        <dbReference type="ARBA" id="ARBA00010044"/>
    </source>
</evidence>
<evidence type="ECO:0000256" key="9">
    <source>
        <dbReference type="ARBA" id="ARBA00022833"/>
    </source>
</evidence>
<evidence type="ECO:0000256" key="11">
    <source>
        <dbReference type="ARBA" id="ARBA00022989"/>
    </source>
</evidence>
<keyword evidence="8 15" id="KW-0378">Hydrolase</keyword>
<dbReference type="Gene3D" id="1.10.8.60">
    <property type="match status" value="1"/>
</dbReference>
<dbReference type="GO" id="GO:0051301">
    <property type="term" value="P:cell division"/>
    <property type="evidence" value="ECO:0007669"/>
    <property type="project" value="UniProtKB-KW"/>
</dbReference>
<dbReference type="SMART" id="SM00382">
    <property type="entry name" value="AAA"/>
    <property type="match status" value="1"/>
</dbReference>
<evidence type="ECO:0000256" key="13">
    <source>
        <dbReference type="ARBA" id="ARBA00023136"/>
    </source>
</evidence>
<dbReference type="GO" id="GO:0008270">
    <property type="term" value="F:zinc ion binding"/>
    <property type="evidence" value="ECO:0007669"/>
    <property type="project" value="UniProtKB-UniRule"/>
</dbReference>
<dbReference type="SUPFAM" id="SSF52540">
    <property type="entry name" value="P-loop containing nucleoside triphosphate hydrolases"/>
    <property type="match status" value="1"/>
</dbReference>
<comment type="subcellular location">
    <subcellularLocation>
        <location evidence="15">Cell membrane</location>
        <topology evidence="15">Multi-pass membrane protein</topology>
        <orientation evidence="15">Cytoplasmic side</orientation>
    </subcellularLocation>
    <subcellularLocation>
        <location evidence="1">Membrane</location>
    </subcellularLocation>
</comment>
<dbReference type="PANTHER" id="PTHR23076">
    <property type="entry name" value="METALLOPROTEASE M41 FTSH"/>
    <property type="match status" value="1"/>
</dbReference>
<evidence type="ECO:0000256" key="1">
    <source>
        <dbReference type="ARBA" id="ARBA00004370"/>
    </source>
</evidence>
<feature type="binding site" evidence="15">
    <location>
        <position position="419"/>
    </location>
    <ligand>
        <name>Zn(2+)</name>
        <dbReference type="ChEBI" id="CHEBI:29105"/>
        <note>catalytic</note>
    </ligand>
</feature>
<dbReference type="FunFam" id="1.10.8.60:FF:000001">
    <property type="entry name" value="ATP-dependent zinc metalloprotease FtsH"/>
    <property type="match status" value="1"/>
</dbReference>
<proteinExistence type="inferred from homology"/>
<evidence type="ECO:0000259" key="17">
    <source>
        <dbReference type="SMART" id="SM00382"/>
    </source>
</evidence>
<dbReference type="InterPro" id="IPR011546">
    <property type="entry name" value="Pept_M41_FtsH_extracell"/>
</dbReference>
<dbReference type="EMBL" id="PEYM01000120">
    <property type="protein sequence ID" value="PIS28701.1"/>
    <property type="molecule type" value="Genomic_DNA"/>
</dbReference>
<dbReference type="InterPro" id="IPR041569">
    <property type="entry name" value="AAA_lid_3"/>
</dbReference>
<comment type="function">
    <text evidence="15">Acts as a processive, ATP-dependent zinc metallopeptidase for both cytoplasmic and membrane proteins. Plays a role in the quality control of integral membrane proteins.</text>
</comment>
<dbReference type="CDD" id="cd19501">
    <property type="entry name" value="RecA-like_FtsH"/>
    <property type="match status" value="1"/>
</dbReference>
<dbReference type="InterPro" id="IPR037219">
    <property type="entry name" value="Peptidase_M41-like"/>
</dbReference>
<keyword evidence="4 15" id="KW-0645">Protease</keyword>
<dbReference type="FunFam" id="3.40.50.300:FF:000001">
    <property type="entry name" value="ATP-dependent zinc metalloprotease FtsH"/>
    <property type="match status" value="1"/>
</dbReference>
<dbReference type="InterPro" id="IPR005936">
    <property type="entry name" value="FtsH"/>
</dbReference>
<dbReference type="FunFam" id="1.20.58.760:FF:000001">
    <property type="entry name" value="ATP-dependent zinc metalloprotease FtsH"/>
    <property type="match status" value="1"/>
</dbReference>
<name>A0A2H0XV22_UNCSA</name>
<keyword evidence="10 15" id="KW-0067">ATP-binding</keyword>
<feature type="domain" description="AAA+ ATPase" evidence="17">
    <location>
        <begin position="185"/>
        <end position="324"/>
    </location>
</feature>
<feature type="binding site" evidence="15">
    <location>
        <position position="415"/>
    </location>
    <ligand>
        <name>Zn(2+)</name>
        <dbReference type="ChEBI" id="CHEBI:29105"/>
        <note>catalytic</note>
    </ligand>
</feature>
<dbReference type="GO" id="GO:0005524">
    <property type="term" value="F:ATP binding"/>
    <property type="evidence" value="ECO:0007669"/>
    <property type="project" value="UniProtKB-UniRule"/>
</dbReference>
<accession>A0A2H0XV22</accession>
<dbReference type="InterPro" id="IPR003593">
    <property type="entry name" value="AAA+_ATPase"/>
</dbReference>
<comment type="similarity">
    <text evidence="2 15">In the C-terminal section; belongs to the peptidase M41 family.</text>
</comment>
<evidence type="ECO:0000256" key="7">
    <source>
        <dbReference type="ARBA" id="ARBA00022741"/>
    </source>
</evidence>
<dbReference type="GO" id="GO:0030163">
    <property type="term" value="P:protein catabolic process"/>
    <property type="evidence" value="ECO:0007669"/>
    <property type="project" value="UniProtKB-UniRule"/>
</dbReference>
<comment type="similarity">
    <text evidence="14 15">In the central section; belongs to the AAA ATPase family.</text>
</comment>
<evidence type="ECO:0000256" key="15">
    <source>
        <dbReference type="HAMAP-Rule" id="MF_01458"/>
    </source>
</evidence>
<dbReference type="Pfam" id="PF17862">
    <property type="entry name" value="AAA_lid_3"/>
    <property type="match status" value="1"/>
</dbReference>
<dbReference type="Proteomes" id="UP000231343">
    <property type="component" value="Unassembled WGS sequence"/>
</dbReference>
<sequence>MKTNWKNIFIYLLVVLAILALISPMFQSELASKEIGFSEFLDLVEQGKVKDVTIAGDQLKGDLIDKSKFSSRALNYPNLVKDLRSKGVTIKVEAPVESNWLWNLAIQLLIPIAFFALLWWLIIRQAQNTNQQAIAFGRSKVKPQVGKTNVTFADVAGVDEAKEELHEIVDFLKNPAKFQALGAKMPKGLLLMGAPGTGKTLLARAIAGEAGVPFFSISGSDFVEMFVGVGASRVRSIFAEAKKQPPAIIFMDEIDAVGRHRGAGLGGGHDEREQTLNQLLVEMDGFDPKTNIIIIAATNRPDILDPALLRPGRFDRQVVLDKPDLKGREGIMAIHAKGKPLASDVNLNVVARRTPGFTGADLENVLNEAAILAARAEKKEVTMEEVEEAIDRVLAGPEKKSRVISDKEREIVAFHEVGHAVLSKVLSHADPVHKISILPRGMALGYTLQLPEQDKHLVSYGEALDQITVLMGGRVAEEIIFNEVTSGAHNDLERATDLAKKMVCEFGMSKLGPRTFGRKDRQIFLGRDIAEMKDYSEETADKIDEAIKGIVDLCFQRAKELLALNKDQMHLIAKALMTKETLENADLEQALAGLKGLTSNVPRPASDE</sequence>
<keyword evidence="11 15" id="KW-1133">Transmembrane helix</keyword>
<keyword evidence="12 15" id="KW-0482">Metalloprotease</keyword>
<dbReference type="GO" id="GO:0016887">
    <property type="term" value="F:ATP hydrolysis activity"/>
    <property type="evidence" value="ECO:0007669"/>
    <property type="project" value="UniProtKB-UniRule"/>
</dbReference>
<keyword evidence="3 15" id="KW-1003">Cell membrane</keyword>
<evidence type="ECO:0000256" key="12">
    <source>
        <dbReference type="ARBA" id="ARBA00023049"/>
    </source>
</evidence>
<dbReference type="Gene3D" id="1.20.58.760">
    <property type="entry name" value="Peptidase M41"/>
    <property type="match status" value="1"/>
</dbReference>
<feature type="binding site" evidence="15">
    <location>
        <position position="491"/>
    </location>
    <ligand>
        <name>Zn(2+)</name>
        <dbReference type="ChEBI" id="CHEBI:29105"/>
        <note>catalytic</note>
    </ligand>
</feature>
<keyword evidence="18" id="KW-0132">Cell division</keyword>
<dbReference type="PANTHER" id="PTHR23076:SF97">
    <property type="entry name" value="ATP-DEPENDENT ZINC METALLOPROTEASE YME1L1"/>
    <property type="match status" value="1"/>
</dbReference>
<evidence type="ECO:0000313" key="18">
    <source>
        <dbReference type="EMBL" id="PIS28701.1"/>
    </source>
</evidence>
<comment type="cofactor">
    <cofactor evidence="15">
        <name>Zn(2+)</name>
        <dbReference type="ChEBI" id="CHEBI:29105"/>
    </cofactor>
    <text evidence="15">Binds 1 zinc ion per subunit.</text>
</comment>
<dbReference type="InterPro" id="IPR000642">
    <property type="entry name" value="Peptidase_M41"/>
</dbReference>
<evidence type="ECO:0000256" key="14">
    <source>
        <dbReference type="ARBA" id="ARBA00061570"/>
    </source>
</evidence>
<organism evidence="18 19">
    <name type="scientific">Candidatus Saganbacteria bacterium CG08_land_8_20_14_0_20_45_16</name>
    <dbReference type="NCBI Taxonomy" id="2014293"/>
    <lineage>
        <taxon>Bacteria</taxon>
        <taxon>Bacillati</taxon>
        <taxon>Saganbacteria</taxon>
    </lineage>
</organism>
<evidence type="ECO:0000256" key="16">
    <source>
        <dbReference type="RuleBase" id="RU003651"/>
    </source>
</evidence>
<dbReference type="Gene3D" id="3.30.720.210">
    <property type="match status" value="1"/>
</dbReference>
<dbReference type="InterPro" id="IPR027417">
    <property type="entry name" value="P-loop_NTPase"/>
</dbReference>
<dbReference type="NCBIfam" id="TIGR01241">
    <property type="entry name" value="FtsH_fam"/>
    <property type="match status" value="1"/>
</dbReference>
<keyword evidence="7 15" id="KW-0547">Nucleotide-binding</keyword>
<gene>
    <name evidence="15" type="primary">ftsH</name>
    <name evidence="18" type="ORF">COT42_07140</name>
</gene>
<comment type="caution">
    <text evidence="15">Lacks conserved residue(s) required for the propagation of feature annotation.</text>
</comment>
<dbReference type="GO" id="GO:0004176">
    <property type="term" value="F:ATP-dependent peptidase activity"/>
    <property type="evidence" value="ECO:0007669"/>
    <property type="project" value="InterPro"/>
</dbReference>
<dbReference type="PROSITE" id="PS00674">
    <property type="entry name" value="AAA"/>
    <property type="match status" value="1"/>
</dbReference>
<comment type="similarity">
    <text evidence="16">Belongs to the AAA ATPase family.</text>
</comment>
<dbReference type="Pfam" id="PF00004">
    <property type="entry name" value="AAA"/>
    <property type="match status" value="1"/>
</dbReference>
<keyword evidence="9 15" id="KW-0862">Zinc</keyword>
<evidence type="ECO:0000256" key="10">
    <source>
        <dbReference type="ARBA" id="ARBA00022840"/>
    </source>
</evidence>
<dbReference type="InterPro" id="IPR003959">
    <property type="entry name" value="ATPase_AAA_core"/>
</dbReference>
<feature type="transmembrane region" description="Helical" evidence="15">
    <location>
        <begin position="100"/>
        <end position="122"/>
    </location>
</feature>
<comment type="caution">
    <text evidence="18">The sequence shown here is derived from an EMBL/GenBank/DDBJ whole genome shotgun (WGS) entry which is preliminary data.</text>
</comment>
<dbReference type="GO" id="GO:0006508">
    <property type="term" value="P:proteolysis"/>
    <property type="evidence" value="ECO:0007669"/>
    <property type="project" value="UniProtKB-KW"/>
</dbReference>
<keyword evidence="18" id="KW-0131">Cell cycle</keyword>
<dbReference type="GO" id="GO:0004222">
    <property type="term" value="F:metalloendopeptidase activity"/>
    <property type="evidence" value="ECO:0007669"/>
    <property type="project" value="InterPro"/>
</dbReference>
<dbReference type="EC" id="3.4.24.-" evidence="15"/>
<evidence type="ECO:0000313" key="19">
    <source>
        <dbReference type="Proteomes" id="UP000231343"/>
    </source>
</evidence>
<evidence type="ECO:0000256" key="8">
    <source>
        <dbReference type="ARBA" id="ARBA00022801"/>
    </source>
</evidence>
<reference evidence="18 19" key="1">
    <citation type="submission" date="2017-09" db="EMBL/GenBank/DDBJ databases">
        <title>Depth-based differentiation of microbial function through sediment-hosted aquifers and enrichment of novel symbionts in the deep terrestrial subsurface.</title>
        <authorList>
            <person name="Probst A.J."/>
            <person name="Ladd B."/>
            <person name="Jarett J.K."/>
            <person name="Geller-Mcgrath D.E."/>
            <person name="Sieber C.M."/>
            <person name="Emerson J.B."/>
            <person name="Anantharaman K."/>
            <person name="Thomas B.C."/>
            <person name="Malmstrom R."/>
            <person name="Stieglmeier M."/>
            <person name="Klingl A."/>
            <person name="Woyke T."/>
            <person name="Ryan C.M."/>
            <person name="Banfield J.F."/>
        </authorList>
    </citation>
    <scope>NUCLEOTIDE SEQUENCE [LARGE SCALE GENOMIC DNA]</scope>
    <source>
        <strain evidence="18">CG08_land_8_20_14_0_20_45_16</strain>
    </source>
</reference>
<feature type="binding site" evidence="15">
    <location>
        <begin position="193"/>
        <end position="200"/>
    </location>
    <ligand>
        <name>ATP</name>
        <dbReference type="ChEBI" id="CHEBI:30616"/>
    </ligand>
</feature>
<comment type="subunit">
    <text evidence="15">Homohexamer.</text>
</comment>
<dbReference type="AlphaFoldDB" id="A0A2H0XV22"/>
<protein>
    <recommendedName>
        <fullName evidence="15">ATP-dependent zinc metalloprotease FtsH</fullName>
        <ecNumber evidence="15">3.4.24.-</ecNumber>
    </recommendedName>
</protein>
<keyword evidence="5 15" id="KW-0812">Transmembrane</keyword>
<dbReference type="Pfam" id="PF01434">
    <property type="entry name" value="Peptidase_M41"/>
    <property type="match status" value="1"/>
</dbReference>
<dbReference type="Pfam" id="PF06480">
    <property type="entry name" value="FtsH_ext"/>
    <property type="match status" value="1"/>
</dbReference>
<dbReference type="HAMAP" id="MF_01458">
    <property type="entry name" value="FtsH"/>
    <property type="match status" value="1"/>
</dbReference>
<evidence type="ECO:0000256" key="5">
    <source>
        <dbReference type="ARBA" id="ARBA00022692"/>
    </source>
</evidence>
<evidence type="ECO:0000256" key="3">
    <source>
        <dbReference type="ARBA" id="ARBA00022475"/>
    </source>
</evidence>
<dbReference type="InterPro" id="IPR003960">
    <property type="entry name" value="ATPase_AAA_CS"/>
</dbReference>
<feature type="active site" evidence="15">
    <location>
        <position position="416"/>
    </location>
</feature>
<dbReference type="Gene3D" id="3.40.50.300">
    <property type="entry name" value="P-loop containing nucleotide triphosphate hydrolases"/>
    <property type="match status" value="1"/>
</dbReference>
<dbReference type="SUPFAM" id="SSF140990">
    <property type="entry name" value="FtsH protease domain-like"/>
    <property type="match status" value="1"/>
</dbReference>